<evidence type="ECO:0000313" key="6">
    <source>
        <dbReference type="Proteomes" id="UP000186594"/>
    </source>
</evidence>
<evidence type="ECO:0000259" key="4">
    <source>
        <dbReference type="Pfam" id="PF10451"/>
    </source>
</evidence>
<gene>
    <name evidence="5" type="ORF">NEOLI_001070</name>
</gene>
<evidence type="ECO:0000313" key="5">
    <source>
        <dbReference type="EMBL" id="OLL21678.1"/>
    </source>
</evidence>
<sequence length="360" mass="41530">MSTPELYPPKYFCLSQVYKSWVKLFSKDIYALHRLPGYDNSNVWHWLNHPIRFVELLGIIVGIEDRQHFHIYDCTFKERRRLIFGVDDSSGITIDLVIRSEGLNGQKPVDEGIRKKIDVGNLVKARGFIVQFRDLRQLDVVTIEILQDWNLEIKGWNERVVLKEKVLLKPWVIKDEINIKFEKGRETSSQKRKLDFKQLPITEQTPANLKLLILQYLETNDLHDFTISHLRSTPEIEDGARLVAQPSTSANVHYTLCQVLKSLIHDGNIILENQVYIVIGEWNIGEIINQQAAEAKRKSKNHPNLTLRVSKVWAQVTGRGGPWRGVSKGVVGEIIQDMLLKSGKWRNVGAGRWAYTGYKQ</sequence>
<organism evidence="5 6">
    <name type="scientific">Neolecta irregularis (strain DAH-3)</name>
    <dbReference type="NCBI Taxonomy" id="1198029"/>
    <lineage>
        <taxon>Eukaryota</taxon>
        <taxon>Fungi</taxon>
        <taxon>Dikarya</taxon>
        <taxon>Ascomycota</taxon>
        <taxon>Taphrinomycotina</taxon>
        <taxon>Neolectales</taxon>
        <taxon>Neolectaceae</taxon>
        <taxon>Neolecta</taxon>
    </lineage>
</organism>
<dbReference type="AlphaFoldDB" id="A0A1U7LGC9"/>
<dbReference type="GO" id="GO:0000781">
    <property type="term" value="C:chromosome, telomeric region"/>
    <property type="evidence" value="ECO:0007669"/>
    <property type="project" value="UniProtKB-SubCell"/>
</dbReference>
<keyword evidence="3" id="KW-0779">Telomere</keyword>
<dbReference type="OMA" id="EYREFTI"/>
<dbReference type="Pfam" id="PF10451">
    <property type="entry name" value="Stn1"/>
    <property type="match status" value="1"/>
</dbReference>
<comment type="subcellular location">
    <subcellularLocation>
        <location evidence="1">Chromosome</location>
        <location evidence="1">Telomere</location>
    </subcellularLocation>
</comment>
<protein>
    <submittedName>
        <fullName evidence="5">CST complex subunit STN1</fullName>
    </submittedName>
</protein>
<dbReference type="InterPro" id="IPR012340">
    <property type="entry name" value="NA-bd_OB-fold"/>
</dbReference>
<dbReference type="Proteomes" id="UP000186594">
    <property type="component" value="Unassembled WGS sequence"/>
</dbReference>
<comment type="caution">
    <text evidence="5">The sequence shown here is derived from an EMBL/GenBank/DDBJ whole genome shotgun (WGS) entry which is preliminary data.</text>
</comment>
<evidence type="ECO:0000256" key="2">
    <source>
        <dbReference type="ARBA" id="ARBA00022454"/>
    </source>
</evidence>
<dbReference type="STRING" id="1198029.A0A1U7LGC9"/>
<keyword evidence="2" id="KW-0158">Chromosome</keyword>
<accession>A0A1U7LGC9</accession>
<dbReference type="Gene3D" id="2.40.50.140">
    <property type="entry name" value="Nucleic acid-binding proteins"/>
    <property type="match status" value="1"/>
</dbReference>
<proteinExistence type="predicted"/>
<keyword evidence="6" id="KW-1185">Reference proteome</keyword>
<evidence type="ECO:0000256" key="1">
    <source>
        <dbReference type="ARBA" id="ARBA00004574"/>
    </source>
</evidence>
<name>A0A1U7LGC9_NEOID</name>
<reference evidence="5 6" key="1">
    <citation type="submission" date="2016-04" db="EMBL/GenBank/DDBJ databases">
        <title>Evolutionary innovation and constraint leading to complex multicellularity in the Ascomycota.</title>
        <authorList>
            <person name="Cisse O."/>
            <person name="Nguyen A."/>
            <person name="Hewitt D.A."/>
            <person name="Jedd G."/>
            <person name="Stajich J.E."/>
        </authorList>
    </citation>
    <scope>NUCLEOTIDE SEQUENCE [LARGE SCALE GENOMIC DNA]</scope>
    <source>
        <strain evidence="5 6">DAH-3</strain>
    </source>
</reference>
<dbReference type="InterPro" id="IPR018856">
    <property type="entry name" value="Stn1_N"/>
</dbReference>
<evidence type="ECO:0000256" key="3">
    <source>
        <dbReference type="ARBA" id="ARBA00022895"/>
    </source>
</evidence>
<dbReference type="OrthoDB" id="77828at2759"/>
<feature type="domain" description="CST complex subunit Stn1 N-terminal" evidence="4">
    <location>
        <begin position="41"/>
        <end position="218"/>
    </location>
</feature>
<dbReference type="EMBL" id="LXFE01004399">
    <property type="protein sequence ID" value="OLL21678.1"/>
    <property type="molecule type" value="Genomic_DNA"/>
</dbReference>